<dbReference type="SUPFAM" id="SSF52172">
    <property type="entry name" value="CheY-like"/>
    <property type="match status" value="1"/>
</dbReference>
<dbReference type="PROSITE" id="PS50110">
    <property type="entry name" value="RESPONSE_REGULATORY"/>
    <property type="match status" value="1"/>
</dbReference>
<evidence type="ECO:0000256" key="7">
    <source>
        <dbReference type="ARBA" id="ARBA00023163"/>
    </source>
</evidence>
<proteinExistence type="predicted"/>
<dbReference type="PANTHER" id="PTHR48111:SF35">
    <property type="entry name" value="TRANSCRIPTIONAL REGULATORY PROTEIN QSEB"/>
    <property type="match status" value="1"/>
</dbReference>
<feature type="domain" description="Response regulatory" evidence="10">
    <location>
        <begin position="2"/>
        <end position="116"/>
    </location>
</feature>
<dbReference type="SMART" id="SM00448">
    <property type="entry name" value="REC"/>
    <property type="match status" value="1"/>
</dbReference>
<evidence type="ECO:0000256" key="9">
    <source>
        <dbReference type="PROSITE-ProRule" id="PRU01091"/>
    </source>
</evidence>
<dbReference type="Gene3D" id="1.10.10.10">
    <property type="entry name" value="Winged helix-like DNA-binding domain superfamily/Winged helix DNA-binding domain"/>
    <property type="match status" value="1"/>
</dbReference>
<dbReference type="CDD" id="cd00383">
    <property type="entry name" value="trans_reg_C"/>
    <property type="match status" value="1"/>
</dbReference>
<evidence type="ECO:0000313" key="12">
    <source>
        <dbReference type="EMBL" id="ONG58902.1"/>
    </source>
</evidence>
<reference evidence="12 13" key="1">
    <citation type="submission" date="2016-10" db="EMBL/GenBank/DDBJ databases">
        <title>Draft Genome sequence of Roseomonas sp. strain M3.</title>
        <authorList>
            <person name="Subhash Y."/>
            <person name="Lee S."/>
        </authorList>
    </citation>
    <scope>NUCLEOTIDE SEQUENCE [LARGE SCALE GENOMIC DNA]</scope>
    <source>
        <strain evidence="12 13">M3</strain>
    </source>
</reference>
<dbReference type="AlphaFoldDB" id="A0A1V2H893"/>
<dbReference type="Pfam" id="PF00072">
    <property type="entry name" value="Response_reg"/>
    <property type="match status" value="1"/>
</dbReference>
<evidence type="ECO:0000256" key="1">
    <source>
        <dbReference type="ARBA" id="ARBA00004496"/>
    </source>
</evidence>
<gene>
    <name evidence="12" type="ORF">BKE38_01485</name>
</gene>
<organism evidence="12 13">
    <name type="scientific">Teichococcus deserti</name>
    <dbReference type="NCBI Taxonomy" id="1817963"/>
    <lineage>
        <taxon>Bacteria</taxon>
        <taxon>Pseudomonadati</taxon>
        <taxon>Pseudomonadota</taxon>
        <taxon>Alphaproteobacteria</taxon>
        <taxon>Acetobacterales</taxon>
        <taxon>Roseomonadaceae</taxon>
        <taxon>Roseomonas</taxon>
    </lineage>
</organism>
<keyword evidence="6 9" id="KW-0238">DNA-binding</keyword>
<evidence type="ECO:0000256" key="3">
    <source>
        <dbReference type="ARBA" id="ARBA00022553"/>
    </source>
</evidence>
<evidence type="ECO:0000256" key="2">
    <source>
        <dbReference type="ARBA" id="ARBA00022490"/>
    </source>
</evidence>
<feature type="domain" description="OmpR/PhoB-type" evidence="11">
    <location>
        <begin position="124"/>
        <end position="218"/>
    </location>
</feature>
<dbReference type="GO" id="GO:0000976">
    <property type="term" value="F:transcription cis-regulatory region binding"/>
    <property type="evidence" value="ECO:0007669"/>
    <property type="project" value="TreeGrafter"/>
</dbReference>
<dbReference type="PANTHER" id="PTHR48111">
    <property type="entry name" value="REGULATOR OF RPOS"/>
    <property type="match status" value="1"/>
</dbReference>
<keyword evidence="13" id="KW-1185">Reference proteome</keyword>
<evidence type="ECO:0000256" key="6">
    <source>
        <dbReference type="ARBA" id="ARBA00023125"/>
    </source>
</evidence>
<dbReference type="RefSeq" id="WP_076955602.1">
    <property type="nucleotide sequence ID" value="NZ_MLCO01000009.1"/>
</dbReference>
<evidence type="ECO:0000256" key="5">
    <source>
        <dbReference type="ARBA" id="ARBA00023015"/>
    </source>
</evidence>
<sequence length="220" mass="23583">MRVLVVEDDAVLLDAVRVGLGLAGATVDGVASCADARAALSTGGFDAVVLDVMLPDGSGLDLLSAWRRGGDRTPVLLLTALDEVADRIRGLDTGADDHLGKPFDLDELAARVRAIARRGAGRAAALLQLGDILLDPAAQRVTLAGRPVELSRREFAVLAALMERPGTIKSRPDIETRLYGWQEEIESNAVEVYIHNLRAKLGREAIETVRGVGYRMRAPR</sequence>
<dbReference type="OrthoDB" id="9802426at2"/>
<comment type="subcellular location">
    <subcellularLocation>
        <location evidence="1">Cytoplasm</location>
    </subcellularLocation>
</comment>
<dbReference type="GO" id="GO:0005829">
    <property type="term" value="C:cytosol"/>
    <property type="evidence" value="ECO:0007669"/>
    <property type="project" value="TreeGrafter"/>
</dbReference>
<evidence type="ECO:0000259" key="10">
    <source>
        <dbReference type="PROSITE" id="PS50110"/>
    </source>
</evidence>
<dbReference type="Pfam" id="PF00486">
    <property type="entry name" value="Trans_reg_C"/>
    <property type="match status" value="1"/>
</dbReference>
<keyword evidence="4" id="KW-0902">Two-component regulatory system</keyword>
<dbReference type="GO" id="GO:0032993">
    <property type="term" value="C:protein-DNA complex"/>
    <property type="evidence" value="ECO:0007669"/>
    <property type="project" value="TreeGrafter"/>
</dbReference>
<dbReference type="InterPro" id="IPR001867">
    <property type="entry name" value="OmpR/PhoB-type_DNA-bd"/>
</dbReference>
<dbReference type="InterPro" id="IPR011006">
    <property type="entry name" value="CheY-like_superfamily"/>
</dbReference>
<name>A0A1V2H893_9PROT</name>
<keyword evidence="5" id="KW-0805">Transcription regulation</keyword>
<keyword evidence="3 8" id="KW-0597">Phosphoprotein</keyword>
<dbReference type="Proteomes" id="UP000188879">
    <property type="component" value="Unassembled WGS sequence"/>
</dbReference>
<dbReference type="GO" id="GO:0006355">
    <property type="term" value="P:regulation of DNA-templated transcription"/>
    <property type="evidence" value="ECO:0007669"/>
    <property type="project" value="InterPro"/>
</dbReference>
<dbReference type="Gene3D" id="3.40.50.2300">
    <property type="match status" value="1"/>
</dbReference>
<dbReference type="GO" id="GO:0000156">
    <property type="term" value="F:phosphorelay response regulator activity"/>
    <property type="evidence" value="ECO:0007669"/>
    <property type="project" value="TreeGrafter"/>
</dbReference>
<dbReference type="EMBL" id="MLCO01000009">
    <property type="protein sequence ID" value="ONG58902.1"/>
    <property type="molecule type" value="Genomic_DNA"/>
</dbReference>
<dbReference type="Gene3D" id="6.10.250.690">
    <property type="match status" value="1"/>
</dbReference>
<dbReference type="InterPro" id="IPR039420">
    <property type="entry name" value="WalR-like"/>
</dbReference>
<dbReference type="SMART" id="SM00862">
    <property type="entry name" value="Trans_reg_C"/>
    <property type="match status" value="1"/>
</dbReference>
<feature type="modified residue" description="4-aspartylphosphate" evidence="8">
    <location>
        <position position="51"/>
    </location>
</feature>
<evidence type="ECO:0000313" key="13">
    <source>
        <dbReference type="Proteomes" id="UP000188879"/>
    </source>
</evidence>
<accession>A0A1V2H893</accession>
<dbReference type="InterPro" id="IPR001789">
    <property type="entry name" value="Sig_transdc_resp-reg_receiver"/>
</dbReference>
<protein>
    <submittedName>
        <fullName evidence="12">DNA-binding response regulator</fullName>
    </submittedName>
</protein>
<feature type="DNA-binding region" description="OmpR/PhoB-type" evidence="9">
    <location>
        <begin position="124"/>
        <end position="218"/>
    </location>
</feature>
<evidence type="ECO:0000256" key="4">
    <source>
        <dbReference type="ARBA" id="ARBA00023012"/>
    </source>
</evidence>
<dbReference type="PROSITE" id="PS51755">
    <property type="entry name" value="OMPR_PHOB"/>
    <property type="match status" value="1"/>
</dbReference>
<dbReference type="InterPro" id="IPR036388">
    <property type="entry name" value="WH-like_DNA-bd_sf"/>
</dbReference>
<keyword evidence="2" id="KW-0963">Cytoplasm</keyword>
<comment type="caution">
    <text evidence="12">The sequence shown here is derived from an EMBL/GenBank/DDBJ whole genome shotgun (WGS) entry which is preliminary data.</text>
</comment>
<evidence type="ECO:0000259" key="11">
    <source>
        <dbReference type="PROSITE" id="PS51755"/>
    </source>
</evidence>
<evidence type="ECO:0000256" key="8">
    <source>
        <dbReference type="PROSITE-ProRule" id="PRU00169"/>
    </source>
</evidence>
<keyword evidence="7" id="KW-0804">Transcription</keyword>